<organism evidence="1 2">
    <name type="scientific">Aphis gossypii</name>
    <name type="common">Cotton aphid</name>
    <dbReference type="NCBI Taxonomy" id="80765"/>
    <lineage>
        <taxon>Eukaryota</taxon>
        <taxon>Metazoa</taxon>
        <taxon>Ecdysozoa</taxon>
        <taxon>Arthropoda</taxon>
        <taxon>Hexapoda</taxon>
        <taxon>Insecta</taxon>
        <taxon>Pterygota</taxon>
        <taxon>Neoptera</taxon>
        <taxon>Paraneoptera</taxon>
        <taxon>Hemiptera</taxon>
        <taxon>Sternorrhyncha</taxon>
        <taxon>Aphidomorpha</taxon>
        <taxon>Aphidoidea</taxon>
        <taxon>Aphididae</taxon>
        <taxon>Aphidini</taxon>
        <taxon>Aphis</taxon>
        <taxon>Aphis</taxon>
    </lineage>
</organism>
<gene>
    <name evidence="1" type="ORF">APHIGO_LOCUS7537</name>
</gene>
<keyword evidence="2" id="KW-1185">Reference proteome</keyword>
<evidence type="ECO:0000313" key="1">
    <source>
        <dbReference type="EMBL" id="CAH1726691.1"/>
    </source>
</evidence>
<sequence>MSKIIKKSNSIQNDSLKSKENFNLADMFEFYARIVKLVILRKDDTDIKSKYSSWLKALRKHPNAAVKYDYVKLLVMGLNHPIPVCPFNEYPPDVIEPLEGEWIVNARNIFYNSDPSCRPTVLNPPIITAVSDDKRQFAAYQEIPNSGLQCYYAQSDEPLYEWFFKQKSLSIPPDNAVQAIPLDWERSLAGIQVAPSKITSKRNTGSSLIKKLSSLSIIGSKLEEKRDFCKILDTYQEMFNITTNFKWNEKSLLTGDTIPGSDLCIDWFIHEHERTQLDIDEEMIRSFDKLYPHNFRLLVNPILLEGIVKKMDCTEENAKYMDAECAKIEEEDCKNRSCDTYL</sequence>
<protein>
    <recommendedName>
        <fullName evidence="3">DUF4485 domain-containing protein</fullName>
    </recommendedName>
</protein>
<reference evidence="1" key="1">
    <citation type="submission" date="2022-02" db="EMBL/GenBank/DDBJ databases">
        <authorList>
            <person name="King R."/>
        </authorList>
    </citation>
    <scope>NUCLEOTIDE SEQUENCE</scope>
</reference>
<proteinExistence type="predicted"/>
<reference evidence="1" key="2">
    <citation type="submission" date="2022-10" db="EMBL/GenBank/DDBJ databases">
        <authorList>
            <consortium name="ENA_rothamsted_submissions"/>
            <consortium name="culmorum"/>
            <person name="King R."/>
        </authorList>
    </citation>
    <scope>NUCLEOTIDE SEQUENCE</scope>
</reference>
<evidence type="ECO:0000313" key="2">
    <source>
        <dbReference type="Proteomes" id="UP001154329"/>
    </source>
</evidence>
<dbReference type="AlphaFoldDB" id="A0A9P0J4C7"/>
<accession>A0A9P0J4C7</accession>
<evidence type="ECO:0008006" key="3">
    <source>
        <dbReference type="Google" id="ProtNLM"/>
    </source>
</evidence>
<dbReference type="Proteomes" id="UP001154329">
    <property type="component" value="Chromosome 2"/>
</dbReference>
<name>A0A9P0J4C7_APHGO</name>
<dbReference type="EMBL" id="OU899035">
    <property type="protein sequence ID" value="CAH1726691.1"/>
    <property type="molecule type" value="Genomic_DNA"/>
</dbReference>